<protein>
    <recommendedName>
        <fullName evidence="4">Gonadal protein gdl</fullName>
    </recommendedName>
</protein>
<gene>
    <name evidence="2" type="ORF">PHYEVI_LOCUS5531</name>
</gene>
<accession>A0A9N9TRP0</accession>
<keyword evidence="3" id="KW-1185">Reference proteome</keyword>
<evidence type="ECO:0000256" key="1">
    <source>
        <dbReference type="ARBA" id="ARBA00005939"/>
    </source>
</evidence>
<evidence type="ECO:0000313" key="3">
    <source>
        <dbReference type="Proteomes" id="UP001153712"/>
    </source>
</evidence>
<sequence>MTDCEDPLTLQKKLYFLLEQLENMALDLPPKYQMRLPYELLSSLANCLLNETVFEIVKGLLEIQHVTEQHLYQQRLQFINQKKIQEQEILRLYENDTNKKIQELQKFMLQQKEELKTFDMNLVLQLDQKVADQQEILEKAGVPGFYLTKNPLEIKVQMHLLDFLLRLSKMPIPA</sequence>
<dbReference type="InterPro" id="IPR010849">
    <property type="entry name" value="Gonadal"/>
</dbReference>
<dbReference type="OrthoDB" id="21617at2759"/>
<dbReference type="Proteomes" id="UP001153712">
    <property type="component" value="Chromosome 2"/>
</dbReference>
<proteinExistence type="inferred from homology"/>
<dbReference type="Pfam" id="PF07324">
    <property type="entry name" value="DGCR6"/>
    <property type="match status" value="1"/>
</dbReference>
<evidence type="ECO:0000313" key="2">
    <source>
        <dbReference type="EMBL" id="CAG9859157.1"/>
    </source>
</evidence>
<dbReference type="PANTHER" id="PTHR13054">
    <property type="entry name" value="DIGEORGE SYNDROME CRITICAL REGION 6 DGCR6 FAMILY MEMBER"/>
    <property type="match status" value="1"/>
</dbReference>
<dbReference type="PANTHER" id="PTHR13054:SF2">
    <property type="entry name" value="PROTEIN DGCR6"/>
    <property type="match status" value="1"/>
</dbReference>
<evidence type="ECO:0008006" key="4">
    <source>
        <dbReference type="Google" id="ProtNLM"/>
    </source>
</evidence>
<organism evidence="2 3">
    <name type="scientific">Phyllotreta striolata</name>
    <name type="common">Striped flea beetle</name>
    <name type="synonym">Crioceris striolata</name>
    <dbReference type="NCBI Taxonomy" id="444603"/>
    <lineage>
        <taxon>Eukaryota</taxon>
        <taxon>Metazoa</taxon>
        <taxon>Ecdysozoa</taxon>
        <taxon>Arthropoda</taxon>
        <taxon>Hexapoda</taxon>
        <taxon>Insecta</taxon>
        <taxon>Pterygota</taxon>
        <taxon>Neoptera</taxon>
        <taxon>Endopterygota</taxon>
        <taxon>Coleoptera</taxon>
        <taxon>Polyphaga</taxon>
        <taxon>Cucujiformia</taxon>
        <taxon>Chrysomeloidea</taxon>
        <taxon>Chrysomelidae</taxon>
        <taxon>Galerucinae</taxon>
        <taxon>Alticini</taxon>
        <taxon>Phyllotreta</taxon>
    </lineage>
</organism>
<reference evidence="2" key="1">
    <citation type="submission" date="2022-01" db="EMBL/GenBank/DDBJ databases">
        <authorList>
            <person name="King R."/>
        </authorList>
    </citation>
    <scope>NUCLEOTIDE SEQUENCE</scope>
</reference>
<dbReference type="AlphaFoldDB" id="A0A9N9TRP0"/>
<dbReference type="EMBL" id="OU900095">
    <property type="protein sequence ID" value="CAG9859157.1"/>
    <property type="molecule type" value="Genomic_DNA"/>
</dbReference>
<comment type="similarity">
    <text evidence="1">Belongs to the gonadal family.</text>
</comment>
<name>A0A9N9TRP0_PHYSR</name>